<keyword evidence="2" id="KW-1185">Reference proteome</keyword>
<comment type="caution">
    <text evidence="1">The sequence shown here is derived from an EMBL/GenBank/DDBJ whole genome shotgun (WGS) entry which is preliminary data.</text>
</comment>
<gene>
    <name evidence="1" type="ORF">PFISCL1PPCAC_23527</name>
</gene>
<protein>
    <recommendedName>
        <fullName evidence="3">Ribosomal protein</fullName>
    </recommendedName>
</protein>
<dbReference type="Proteomes" id="UP001432322">
    <property type="component" value="Unassembled WGS sequence"/>
</dbReference>
<reference evidence="1" key="1">
    <citation type="submission" date="2023-10" db="EMBL/GenBank/DDBJ databases">
        <title>Genome assembly of Pristionchus species.</title>
        <authorList>
            <person name="Yoshida K."/>
            <person name="Sommer R.J."/>
        </authorList>
    </citation>
    <scope>NUCLEOTIDE SEQUENCE</scope>
    <source>
        <strain evidence="1">RS5133</strain>
    </source>
</reference>
<name>A0AAV5WNR0_9BILA</name>
<sequence>MKLMVESGFKDEDVGVCHTSEGIAKHTTCTTTAYFETWIDIPRTRGQLMVLIGRADNDFAILRKAFHLANACKFIDVPVIGMKVKSIPDVLTSHFWLRMGRVEPNFVSPIQSCTDANNALLKKKCVHKRIRQLETWAKVIHSSREVVNTRNASDASIDVVSHTFLDSCRSQIKKSRSELGELEKLTESFSSLQLNKRMLDGEGVSRIARRNIIDEEKLFTFVRSIGPQSIEWSDVRRRIRNEFELP</sequence>
<proteinExistence type="predicted"/>
<dbReference type="AlphaFoldDB" id="A0AAV5WNR0"/>
<dbReference type="EMBL" id="BTSY01000006">
    <property type="protein sequence ID" value="GMT32230.1"/>
    <property type="molecule type" value="Genomic_DNA"/>
</dbReference>
<accession>A0AAV5WNR0</accession>
<evidence type="ECO:0008006" key="3">
    <source>
        <dbReference type="Google" id="ProtNLM"/>
    </source>
</evidence>
<evidence type="ECO:0000313" key="2">
    <source>
        <dbReference type="Proteomes" id="UP001432322"/>
    </source>
</evidence>
<organism evidence="1 2">
    <name type="scientific">Pristionchus fissidentatus</name>
    <dbReference type="NCBI Taxonomy" id="1538716"/>
    <lineage>
        <taxon>Eukaryota</taxon>
        <taxon>Metazoa</taxon>
        <taxon>Ecdysozoa</taxon>
        <taxon>Nematoda</taxon>
        <taxon>Chromadorea</taxon>
        <taxon>Rhabditida</taxon>
        <taxon>Rhabditina</taxon>
        <taxon>Diplogasteromorpha</taxon>
        <taxon>Diplogasteroidea</taxon>
        <taxon>Neodiplogasteridae</taxon>
        <taxon>Pristionchus</taxon>
    </lineage>
</organism>
<evidence type="ECO:0000313" key="1">
    <source>
        <dbReference type="EMBL" id="GMT32230.1"/>
    </source>
</evidence>